<gene>
    <name evidence="2" type="ORF">SAMN02983003_0703</name>
</gene>
<protein>
    <submittedName>
        <fullName evidence="2">Uncharacterized protein</fullName>
    </submittedName>
</protein>
<evidence type="ECO:0000313" key="2">
    <source>
        <dbReference type="EMBL" id="SFZ81807.1"/>
    </source>
</evidence>
<keyword evidence="1" id="KW-0812">Transmembrane</keyword>
<keyword evidence="3" id="KW-1185">Reference proteome</keyword>
<sequence>MDQVGQYGRWLIATVAAAHFGGLVLVAQLAERLPTADLRSTMWCLIAGLVAIFISGLVTYYNWGYSGRFFALHTNVRLLIDPGEPLPNGSRELKMMTVTQFAAIGLGVASVAFIPLAAWQLPL</sequence>
<feature type="transmembrane region" description="Helical" evidence="1">
    <location>
        <begin position="12"/>
        <end position="30"/>
    </location>
</feature>
<keyword evidence="1" id="KW-0472">Membrane</keyword>
<dbReference type="RefSeq" id="WP_072339045.1">
    <property type="nucleotide sequence ID" value="NZ_FPKU01000001.1"/>
</dbReference>
<dbReference type="AlphaFoldDB" id="A0A1K2HTY2"/>
<dbReference type="EMBL" id="FPKU01000001">
    <property type="protein sequence ID" value="SFZ81807.1"/>
    <property type="molecule type" value="Genomic_DNA"/>
</dbReference>
<proteinExistence type="predicted"/>
<reference evidence="2 3" key="1">
    <citation type="submission" date="2016-11" db="EMBL/GenBank/DDBJ databases">
        <authorList>
            <person name="Jaros S."/>
            <person name="Januszkiewicz K."/>
            <person name="Wedrychowicz H."/>
        </authorList>
    </citation>
    <scope>NUCLEOTIDE SEQUENCE [LARGE SCALE GENOMIC DNA]</scope>
    <source>
        <strain evidence="2 3">ATCC 23634</strain>
    </source>
</reference>
<dbReference type="Proteomes" id="UP000183447">
    <property type="component" value="Unassembled WGS sequence"/>
</dbReference>
<accession>A0A1K2HTY2</accession>
<feature type="transmembrane region" description="Helical" evidence="1">
    <location>
        <begin position="42"/>
        <end position="63"/>
    </location>
</feature>
<name>A0A1K2HTY2_9HYPH</name>
<organism evidence="2 3">
    <name type="scientific">Devosia enhydra</name>
    <dbReference type="NCBI Taxonomy" id="665118"/>
    <lineage>
        <taxon>Bacteria</taxon>
        <taxon>Pseudomonadati</taxon>
        <taxon>Pseudomonadota</taxon>
        <taxon>Alphaproteobacteria</taxon>
        <taxon>Hyphomicrobiales</taxon>
        <taxon>Devosiaceae</taxon>
        <taxon>Devosia</taxon>
    </lineage>
</organism>
<feature type="transmembrane region" description="Helical" evidence="1">
    <location>
        <begin position="98"/>
        <end position="119"/>
    </location>
</feature>
<keyword evidence="1" id="KW-1133">Transmembrane helix</keyword>
<evidence type="ECO:0000313" key="3">
    <source>
        <dbReference type="Proteomes" id="UP000183447"/>
    </source>
</evidence>
<dbReference type="OrthoDB" id="8420317at2"/>
<evidence type="ECO:0000256" key="1">
    <source>
        <dbReference type="SAM" id="Phobius"/>
    </source>
</evidence>